<dbReference type="Proteomes" id="UP000000599">
    <property type="component" value="Chromosome E"/>
</dbReference>
<keyword evidence="6" id="KW-0256">Endoplasmic reticulum</keyword>
<keyword evidence="5 9" id="KW-0812">Transmembrane</keyword>
<dbReference type="AlphaFoldDB" id="Q6BPY5"/>
<evidence type="ECO:0000313" key="12">
    <source>
        <dbReference type="Proteomes" id="UP000000599"/>
    </source>
</evidence>
<evidence type="ECO:0000256" key="2">
    <source>
        <dbReference type="ARBA" id="ARBA00004687"/>
    </source>
</evidence>
<comment type="similarity">
    <text evidence="3">Belongs to the PIGU family.</text>
</comment>
<dbReference type="GeneID" id="2902656"/>
<protein>
    <submittedName>
        <fullName evidence="11">DEHA2E09856p</fullName>
    </submittedName>
</protein>
<feature type="transmembrane region" description="Helical" evidence="9">
    <location>
        <begin position="243"/>
        <end position="263"/>
    </location>
</feature>
<feature type="transmembrane region" description="Helical" evidence="9">
    <location>
        <begin position="176"/>
        <end position="198"/>
    </location>
</feature>
<keyword evidence="10" id="KW-0732">Signal</keyword>
<reference evidence="11 12" key="1">
    <citation type="journal article" date="2004" name="Nature">
        <title>Genome evolution in yeasts.</title>
        <authorList>
            <consortium name="Genolevures"/>
            <person name="Dujon B."/>
            <person name="Sherman D."/>
            <person name="Fischer G."/>
            <person name="Durrens P."/>
            <person name="Casaregola S."/>
            <person name="Lafontaine I."/>
            <person name="de Montigny J."/>
            <person name="Marck C."/>
            <person name="Neuveglise C."/>
            <person name="Talla E."/>
            <person name="Goffard N."/>
            <person name="Frangeul L."/>
            <person name="Aigle M."/>
            <person name="Anthouard V."/>
            <person name="Babour A."/>
            <person name="Barbe V."/>
            <person name="Barnay S."/>
            <person name="Blanchin S."/>
            <person name="Beckerich J.M."/>
            <person name="Beyne E."/>
            <person name="Bleykasten C."/>
            <person name="Boisrame A."/>
            <person name="Boyer J."/>
            <person name="Cattolico L."/>
            <person name="Confanioleri F."/>
            <person name="de Daruvar A."/>
            <person name="Despons L."/>
            <person name="Fabre E."/>
            <person name="Fairhead C."/>
            <person name="Ferry-Dumazet H."/>
            <person name="Groppi A."/>
            <person name="Hantraye F."/>
            <person name="Hennequin C."/>
            <person name="Jauniaux N."/>
            <person name="Joyet P."/>
            <person name="Kachouri R."/>
            <person name="Kerrest A."/>
            <person name="Koszul R."/>
            <person name="Lemaire M."/>
            <person name="Lesur I."/>
            <person name="Ma L."/>
            <person name="Muller H."/>
            <person name="Nicaud J.M."/>
            <person name="Nikolski M."/>
            <person name="Oztas S."/>
            <person name="Ozier-Kalogeropoulos O."/>
            <person name="Pellenz S."/>
            <person name="Potier S."/>
            <person name="Richard G.F."/>
            <person name="Straub M.L."/>
            <person name="Suleau A."/>
            <person name="Swennene D."/>
            <person name="Tekaia F."/>
            <person name="Wesolowski-Louvel M."/>
            <person name="Westhof E."/>
            <person name="Wirth B."/>
            <person name="Zeniou-Meyer M."/>
            <person name="Zivanovic I."/>
            <person name="Bolotin-Fukuhara M."/>
            <person name="Thierry A."/>
            <person name="Bouchier C."/>
            <person name="Caudron B."/>
            <person name="Scarpelli C."/>
            <person name="Gaillardin C."/>
            <person name="Weissenbach J."/>
            <person name="Wincker P."/>
            <person name="Souciet J.L."/>
        </authorList>
    </citation>
    <scope>NUCLEOTIDE SEQUENCE [LARGE SCALE GENOMIC DNA]</scope>
    <source>
        <strain evidence="12">ATCC 36239 / CBS 767 / BCRC 21394 / JCM 1990 / NBRC 0083 / IGC 2968</strain>
    </source>
</reference>
<dbReference type="OrthoDB" id="549017at2759"/>
<dbReference type="RefSeq" id="XP_459735.2">
    <property type="nucleotide sequence ID" value="XM_459735.1"/>
</dbReference>
<dbReference type="UniPathway" id="UPA00196"/>
<dbReference type="Pfam" id="PF06728">
    <property type="entry name" value="PIG-U"/>
    <property type="match status" value="1"/>
</dbReference>
<evidence type="ECO:0000256" key="5">
    <source>
        <dbReference type="ARBA" id="ARBA00022692"/>
    </source>
</evidence>
<evidence type="ECO:0000256" key="8">
    <source>
        <dbReference type="ARBA" id="ARBA00023136"/>
    </source>
</evidence>
<comment type="subcellular location">
    <subcellularLocation>
        <location evidence="1">Endoplasmic reticulum membrane</location>
        <topology evidence="1">Multi-pass membrane protein</topology>
    </subcellularLocation>
</comment>
<comment type="pathway">
    <text evidence="2">Glycolipid biosynthesis; glycosylphosphatidylinositol-anchor biosynthesis.</text>
</comment>
<accession>Q6BPY5</accession>
<evidence type="ECO:0000256" key="7">
    <source>
        <dbReference type="ARBA" id="ARBA00022989"/>
    </source>
</evidence>
<dbReference type="KEGG" id="dha:DEHA2E09856g"/>
<dbReference type="OMA" id="ALWHLWI"/>
<dbReference type="HOGENOM" id="CLU_030193_0_1_1"/>
<feature type="chain" id="PRO_5004270994" evidence="10">
    <location>
        <begin position="20"/>
        <end position="429"/>
    </location>
</feature>
<dbReference type="InterPro" id="IPR009600">
    <property type="entry name" value="PIG-U"/>
</dbReference>
<feature type="transmembrane region" description="Helical" evidence="9">
    <location>
        <begin position="381"/>
        <end position="403"/>
    </location>
</feature>
<feature type="signal peptide" evidence="10">
    <location>
        <begin position="1"/>
        <end position="19"/>
    </location>
</feature>
<evidence type="ECO:0000256" key="4">
    <source>
        <dbReference type="ARBA" id="ARBA00022502"/>
    </source>
</evidence>
<feature type="transmembrane region" description="Helical" evidence="9">
    <location>
        <begin position="210"/>
        <end position="231"/>
    </location>
</feature>
<dbReference type="GO" id="GO:0016255">
    <property type="term" value="P:attachment of GPI anchor to protein"/>
    <property type="evidence" value="ECO:0007669"/>
    <property type="project" value="EnsemblFungi"/>
</dbReference>
<evidence type="ECO:0000256" key="10">
    <source>
        <dbReference type="SAM" id="SignalP"/>
    </source>
</evidence>
<name>Q6BPY5_DEBHA</name>
<gene>
    <name evidence="11" type="ordered locus">DEHA2E09856g</name>
</gene>
<dbReference type="GO" id="GO:0006506">
    <property type="term" value="P:GPI anchor biosynthetic process"/>
    <property type="evidence" value="ECO:0007669"/>
    <property type="project" value="UniProtKB-UniPathway"/>
</dbReference>
<feature type="transmembrane region" description="Helical" evidence="9">
    <location>
        <begin position="324"/>
        <end position="340"/>
    </location>
</feature>
<evidence type="ECO:0000256" key="1">
    <source>
        <dbReference type="ARBA" id="ARBA00004477"/>
    </source>
</evidence>
<dbReference type="PANTHER" id="PTHR13121:SF0">
    <property type="entry name" value="PHOSPHATIDYLINOSITOL GLYCAN ANCHOR BIOSYNTHESIS CLASS U PROTEIN"/>
    <property type="match status" value="1"/>
</dbReference>
<dbReference type="EMBL" id="CR382137">
    <property type="protein sequence ID" value="CAG87971.2"/>
    <property type="molecule type" value="Genomic_DNA"/>
</dbReference>
<proteinExistence type="inferred from homology"/>
<evidence type="ECO:0000256" key="9">
    <source>
        <dbReference type="SAM" id="Phobius"/>
    </source>
</evidence>
<dbReference type="GO" id="GO:0042765">
    <property type="term" value="C:GPI-anchor transamidase complex"/>
    <property type="evidence" value="ECO:0007669"/>
    <property type="project" value="EnsemblFungi"/>
</dbReference>
<feature type="transmembrane region" description="Helical" evidence="9">
    <location>
        <begin position="269"/>
        <end position="291"/>
    </location>
</feature>
<dbReference type="eggNOG" id="KOG2552">
    <property type="taxonomic scope" value="Eukaryota"/>
</dbReference>
<keyword evidence="4" id="KW-0337">GPI-anchor biosynthesis</keyword>
<dbReference type="PANTHER" id="PTHR13121">
    <property type="entry name" value="GPI TRANSAMIDASE COMPONENT PIG-U"/>
    <property type="match status" value="1"/>
</dbReference>
<sequence>MERLTLVLLIGALIRFVLPTSLPSLPLDLSSSIEIATPLTSFKSLKEAFYYLQHNIDLYDGGVNHHPPLLVILLNLIDEYLPKRLGDIVFNGLYTGVDLMIASRLIHVNKWYNKHMSQRTGRSIQGFSDDMIAAFYLFNPLLILTNISHSTLCFTFLAITESLYQLVIDRNVARSVISMAIASYLSFRPIFLIIPLLGLAHSLDSDWQTVYAHGIALFSSACGILVLTSSVMTESFQFLDSCYGIVIKFNKITPNLGLWWYIFTEMFDFFTPFYVGVFNLFSVIFVIPFTLRLFEFNHKSGKPTGDAFLAVVTSYLWLSFTKSYPSVGDLAFALSLIPIFKDTIIPHCKYHFLTALVLLVALLLSPIFYYCWIVLGTGNSNFFYSINLVWGVVHGLILTDLVWGKLNYDYIELNDIPADEVSKLRLTQI</sequence>
<keyword evidence="8 9" id="KW-0472">Membrane</keyword>
<evidence type="ECO:0000256" key="6">
    <source>
        <dbReference type="ARBA" id="ARBA00022824"/>
    </source>
</evidence>
<dbReference type="VEuPathDB" id="FungiDB:DEHA2E09856g"/>
<feature type="transmembrane region" description="Helical" evidence="9">
    <location>
        <begin position="352"/>
        <end position="375"/>
    </location>
</feature>
<keyword evidence="12" id="KW-1185">Reference proteome</keyword>
<evidence type="ECO:0000313" key="11">
    <source>
        <dbReference type="EMBL" id="CAG87971.2"/>
    </source>
</evidence>
<keyword evidence="7 9" id="KW-1133">Transmembrane helix</keyword>
<organism evidence="11 12">
    <name type="scientific">Debaryomyces hansenii (strain ATCC 36239 / CBS 767 / BCRC 21394 / JCM 1990 / NBRC 0083 / IGC 2968)</name>
    <name type="common">Yeast</name>
    <name type="synonym">Torulaspora hansenii</name>
    <dbReference type="NCBI Taxonomy" id="284592"/>
    <lineage>
        <taxon>Eukaryota</taxon>
        <taxon>Fungi</taxon>
        <taxon>Dikarya</taxon>
        <taxon>Ascomycota</taxon>
        <taxon>Saccharomycotina</taxon>
        <taxon>Pichiomycetes</taxon>
        <taxon>Debaryomycetaceae</taxon>
        <taxon>Debaryomyces</taxon>
    </lineage>
</organism>
<feature type="transmembrane region" description="Helical" evidence="9">
    <location>
        <begin position="141"/>
        <end position="164"/>
    </location>
</feature>
<dbReference type="STRING" id="284592.Q6BPY5"/>
<dbReference type="InParanoid" id="Q6BPY5"/>
<dbReference type="FunCoup" id="Q6BPY5">
    <property type="interactions" value="705"/>
</dbReference>
<evidence type="ECO:0000256" key="3">
    <source>
        <dbReference type="ARBA" id="ARBA00010026"/>
    </source>
</evidence>